<organism evidence="2 3">
    <name type="scientific">candidate division WWE3 bacterium CG_4_9_14_3_um_filter_34_6</name>
    <dbReference type="NCBI Taxonomy" id="1975079"/>
    <lineage>
        <taxon>Bacteria</taxon>
        <taxon>Katanobacteria</taxon>
    </lineage>
</organism>
<dbReference type="GO" id="GO:0004659">
    <property type="term" value="F:prenyltransferase activity"/>
    <property type="evidence" value="ECO:0007669"/>
    <property type="project" value="InterPro"/>
</dbReference>
<protein>
    <recommendedName>
        <fullName evidence="4">Polyprenyl synthetase</fullName>
    </recommendedName>
</protein>
<proteinExistence type="inferred from homology"/>
<name>A0A2M7X5P8_UNCKA</name>
<dbReference type="Proteomes" id="UP000230683">
    <property type="component" value="Unassembled WGS sequence"/>
</dbReference>
<comment type="caution">
    <text evidence="2">The sequence shown here is derived from an EMBL/GenBank/DDBJ whole genome shotgun (WGS) entry which is preliminary data.</text>
</comment>
<keyword evidence="1" id="KW-0808">Transferase</keyword>
<dbReference type="InterPro" id="IPR000092">
    <property type="entry name" value="Polyprenyl_synt"/>
</dbReference>
<dbReference type="Pfam" id="PF00348">
    <property type="entry name" value="polyprenyl_synt"/>
    <property type="match status" value="1"/>
</dbReference>
<sequence>MGEELYPTKLVNQLAVNIYEPTVQVFYDEFVKHGCVTRCEELYEYVGNTEAVEIIQKVQSSQVNREKAMWPVYLARGRNLDVDRAVRIGSSVDVLWSLSVIMDDIEDGDRVRAGVDSLWARLGIHKATEIAQLGLKGVTSYLKTTVGKQASELAYQYVMNGMKSLKLHRELGLCADYRNIIKNYWMRDDFHSAFPFHALYRDIKLPETRELIFSFRKFNQAGQVLNDLADFKAQRNQTYRLSDLQGGRNSIALKLLYEMADADKRLLIEKCFGQAELSDIDAYAIMELASGDTFVNRLSLYVGQLYRMAQNTIGEYFLPEDREKLELWVNYKLRKLK</sequence>
<gene>
    <name evidence="2" type="ORF">CO178_00020</name>
</gene>
<evidence type="ECO:0000313" key="3">
    <source>
        <dbReference type="Proteomes" id="UP000230683"/>
    </source>
</evidence>
<reference evidence="3" key="1">
    <citation type="submission" date="2017-09" db="EMBL/GenBank/DDBJ databases">
        <title>Depth-based differentiation of microbial function through sediment-hosted aquifers and enrichment of novel symbionts in the deep terrestrial subsurface.</title>
        <authorList>
            <person name="Probst A.J."/>
            <person name="Ladd B."/>
            <person name="Jarett J.K."/>
            <person name="Geller-Mcgrath D.E."/>
            <person name="Sieber C.M.K."/>
            <person name="Emerson J.B."/>
            <person name="Anantharaman K."/>
            <person name="Thomas B.C."/>
            <person name="Malmstrom R."/>
            <person name="Stieglmeier M."/>
            <person name="Klingl A."/>
            <person name="Woyke T."/>
            <person name="Ryan C.M."/>
            <person name="Banfield J.F."/>
        </authorList>
    </citation>
    <scope>NUCLEOTIDE SEQUENCE [LARGE SCALE GENOMIC DNA]</scope>
</reference>
<accession>A0A2M7X5P8</accession>
<dbReference type="InterPro" id="IPR008949">
    <property type="entry name" value="Isoprenoid_synthase_dom_sf"/>
</dbReference>
<evidence type="ECO:0000313" key="2">
    <source>
        <dbReference type="EMBL" id="PJA41482.1"/>
    </source>
</evidence>
<comment type="similarity">
    <text evidence="1">Belongs to the FPP/GGPP synthase family.</text>
</comment>
<evidence type="ECO:0000256" key="1">
    <source>
        <dbReference type="RuleBase" id="RU004466"/>
    </source>
</evidence>
<dbReference type="EMBL" id="PFWY01000002">
    <property type="protein sequence ID" value="PJA41482.1"/>
    <property type="molecule type" value="Genomic_DNA"/>
</dbReference>
<dbReference type="GO" id="GO:0008299">
    <property type="term" value="P:isoprenoid biosynthetic process"/>
    <property type="evidence" value="ECO:0007669"/>
    <property type="project" value="InterPro"/>
</dbReference>
<evidence type="ECO:0008006" key="4">
    <source>
        <dbReference type="Google" id="ProtNLM"/>
    </source>
</evidence>
<dbReference type="SUPFAM" id="SSF48576">
    <property type="entry name" value="Terpenoid synthases"/>
    <property type="match status" value="1"/>
</dbReference>
<dbReference type="AlphaFoldDB" id="A0A2M7X5P8"/>
<dbReference type="Gene3D" id="1.10.600.10">
    <property type="entry name" value="Farnesyl Diphosphate Synthase"/>
    <property type="match status" value="1"/>
</dbReference>